<sequence>MNIYTKEYANEILEAMGILDKAAAFPPIEASDKIIGKTTDEITKLLHLSENIPVIAGAIDVLAVAAGCGLDSAGQKGTIAGTTLCNYVVLDEKGAKDNFGEVGSVLCHPNDGKYIRLMAALSGTSFLDWVRREVLEDRNITETENAISQIPIGCDGVIAHPYIFGERAPFALPTACAGFYGLRAHHTKYHMARAAYEGMALSLKDCYKSLPEGDNELYIAGGASKSDFICQMIADCMGHKIYRLKENELGIKGVYYLLLKAVGMTKCTSAETADVFEPDLYANQEYNKIYLSFCELKERMMDFWKTKF</sequence>
<dbReference type="GO" id="GO:0005975">
    <property type="term" value="P:carbohydrate metabolic process"/>
    <property type="evidence" value="ECO:0007669"/>
    <property type="project" value="InterPro"/>
</dbReference>
<organism evidence="5">
    <name type="scientific">bioreactor metagenome</name>
    <dbReference type="NCBI Taxonomy" id="1076179"/>
    <lineage>
        <taxon>unclassified sequences</taxon>
        <taxon>metagenomes</taxon>
        <taxon>ecological metagenomes</taxon>
    </lineage>
</organism>
<dbReference type="PANTHER" id="PTHR43095:SF5">
    <property type="entry name" value="XYLULOSE KINASE"/>
    <property type="match status" value="1"/>
</dbReference>
<feature type="domain" description="Carbohydrate kinase FGGY C-terminal" evidence="4">
    <location>
        <begin position="106"/>
        <end position="258"/>
    </location>
</feature>
<dbReference type="InterPro" id="IPR018483">
    <property type="entry name" value="Carb_kinase_FGGY_CS"/>
</dbReference>
<dbReference type="GO" id="GO:0016301">
    <property type="term" value="F:kinase activity"/>
    <property type="evidence" value="ECO:0007669"/>
    <property type="project" value="UniProtKB-KW"/>
</dbReference>
<proteinExistence type="predicted"/>
<dbReference type="InterPro" id="IPR050406">
    <property type="entry name" value="FGGY_Carb_Kinase"/>
</dbReference>
<dbReference type="InterPro" id="IPR018484">
    <property type="entry name" value="FGGY_N"/>
</dbReference>
<keyword evidence="1 5" id="KW-0808">Transferase</keyword>
<dbReference type="PANTHER" id="PTHR43095">
    <property type="entry name" value="SUGAR KINASE"/>
    <property type="match status" value="1"/>
</dbReference>
<dbReference type="SUPFAM" id="SSF53067">
    <property type="entry name" value="Actin-like ATPase domain"/>
    <property type="match status" value="1"/>
</dbReference>
<dbReference type="AlphaFoldDB" id="A0A645CNB6"/>
<dbReference type="Pfam" id="PF00370">
    <property type="entry name" value="FGGY_N"/>
    <property type="match status" value="1"/>
</dbReference>
<dbReference type="InterPro" id="IPR018485">
    <property type="entry name" value="FGGY_C"/>
</dbReference>
<dbReference type="GO" id="GO:0016773">
    <property type="term" value="F:phosphotransferase activity, alcohol group as acceptor"/>
    <property type="evidence" value="ECO:0007669"/>
    <property type="project" value="InterPro"/>
</dbReference>
<accession>A0A645CNB6</accession>
<reference evidence="5" key="1">
    <citation type="submission" date="2019-08" db="EMBL/GenBank/DDBJ databases">
        <authorList>
            <person name="Kucharzyk K."/>
            <person name="Murdoch R.W."/>
            <person name="Higgins S."/>
            <person name="Loffler F."/>
        </authorList>
    </citation>
    <scope>NUCLEOTIDE SEQUENCE</scope>
</reference>
<dbReference type="InterPro" id="IPR043129">
    <property type="entry name" value="ATPase_NBD"/>
</dbReference>
<feature type="domain" description="Carbohydrate kinase FGGY N-terminal" evidence="3">
    <location>
        <begin position="1"/>
        <end position="65"/>
    </location>
</feature>
<name>A0A645CNB6_9ZZZZ</name>
<dbReference type="Pfam" id="PF02782">
    <property type="entry name" value="FGGY_C"/>
    <property type="match status" value="1"/>
</dbReference>
<dbReference type="EC" id="2.7.1.-" evidence="5"/>
<comment type="caution">
    <text evidence="5">The sequence shown here is derived from an EMBL/GenBank/DDBJ whole genome shotgun (WGS) entry which is preliminary data.</text>
</comment>
<protein>
    <submittedName>
        <fullName evidence="5">L-xylulose/3-keto-L-gulonate kinase</fullName>
        <ecNumber evidence="5">2.7.1.-</ecNumber>
    </submittedName>
</protein>
<keyword evidence="2 5" id="KW-0418">Kinase</keyword>
<dbReference type="EMBL" id="VSSQ01028605">
    <property type="protein sequence ID" value="MPM78385.1"/>
    <property type="molecule type" value="Genomic_DNA"/>
</dbReference>
<evidence type="ECO:0000259" key="4">
    <source>
        <dbReference type="Pfam" id="PF02782"/>
    </source>
</evidence>
<evidence type="ECO:0000256" key="1">
    <source>
        <dbReference type="ARBA" id="ARBA00022679"/>
    </source>
</evidence>
<dbReference type="PROSITE" id="PS00445">
    <property type="entry name" value="FGGY_KINASES_2"/>
    <property type="match status" value="1"/>
</dbReference>
<evidence type="ECO:0000256" key="2">
    <source>
        <dbReference type="ARBA" id="ARBA00022777"/>
    </source>
</evidence>
<evidence type="ECO:0000313" key="5">
    <source>
        <dbReference type="EMBL" id="MPM78385.1"/>
    </source>
</evidence>
<gene>
    <name evidence="5" type="primary">lyx_4</name>
    <name evidence="5" type="ORF">SDC9_125396</name>
</gene>
<dbReference type="Gene3D" id="3.30.420.40">
    <property type="match status" value="2"/>
</dbReference>
<evidence type="ECO:0000259" key="3">
    <source>
        <dbReference type="Pfam" id="PF00370"/>
    </source>
</evidence>